<feature type="compositionally biased region" description="Low complexity" evidence="1">
    <location>
        <begin position="447"/>
        <end position="457"/>
    </location>
</feature>
<feature type="compositionally biased region" description="Polar residues" evidence="1">
    <location>
        <begin position="52"/>
        <end position="66"/>
    </location>
</feature>
<dbReference type="PANTHER" id="PTHR31640">
    <property type="entry name" value="TRANSMEMBRANE PROTEIN KIAA1109"/>
    <property type="match status" value="1"/>
</dbReference>
<dbReference type="EMBL" id="SRLO01000324">
    <property type="protein sequence ID" value="TNN60956.1"/>
    <property type="molecule type" value="Genomic_DNA"/>
</dbReference>
<proteinExistence type="predicted"/>
<dbReference type="InterPro" id="IPR033616">
    <property type="entry name" value="BLTP1"/>
</dbReference>
<dbReference type="Pfam" id="PF25039">
    <property type="entry name" value="BLTP1_M"/>
    <property type="match status" value="1"/>
</dbReference>
<dbReference type="InterPro" id="IPR056741">
    <property type="entry name" value="BLTP1_M"/>
</dbReference>
<feature type="region of interest" description="Disordered" evidence="1">
    <location>
        <begin position="39"/>
        <end position="66"/>
    </location>
</feature>
<gene>
    <name evidence="3" type="ORF">EYF80_028836</name>
</gene>
<evidence type="ECO:0000256" key="1">
    <source>
        <dbReference type="SAM" id="MobiDB-lite"/>
    </source>
</evidence>
<evidence type="ECO:0000313" key="3">
    <source>
        <dbReference type="EMBL" id="TNN60956.1"/>
    </source>
</evidence>
<protein>
    <recommendedName>
        <fullName evidence="2">Bridge-like lipid transfer protein family member 1 middle region domain-containing protein</fullName>
    </recommendedName>
</protein>
<dbReference type="GO" id="GO:0048488">
    <property type="term" value="P:synaptic vesicle endocytosis"/>
    <property type="evidence" value="ECO:0007669"/>
    <property type="project" value="TreeGrafter"/>
</dbReference>
<reference evidence="3 4" key="1">
    <citation type="submission" date="2019-03" db="EMBL/GenBank/DDBJ databases">
        <title>First draft genome of Liparis tanakae, snailfish: a comprehensive survey of snailfish specific genes.</title>
        <authorList>
            <person name="Kim W."/>
            <person name="Song I."/>
            <person name="Jeong J.-H."/>
            <person name="Kim D."/>
            <person name="Kim S."/>
            <person name="Ryu S."/>
            <person name="Song J.Y."/>
            <person name="Lee S.K."/>
        </authorList>
    </citation>
    <scope>NUCLEOTIDE SEQUENCE [LARGE SCALE GENOMIC DNA]</scope>
    <source>
        <tissue evidence="3">Muscle</tissue>
    </source>
</reference>
<feature type="region of interest" description="Disordered" evidence="1">
    <location>
        <begin position="442"/>
        <end position="466"/>
    </location>
</feature>
<dbReference type="GO" id="GO:0098793">
    <property type="term" value="C:presynapse"/>
    <property type="evidence" value="ECO:0007669"/>
    <property type="project" value="GOC"/>
</dbReference>
<evidence type="ECO:0000313" key="4">
    <source>
        <dbReference type="Proteomes" id="UP000314294"/>
    </source>
</evidence>
<dbReference type="AlphaFoldDB" id="A0A4Z2H5H9"/>
<keyword evidence="4" id="KW-1185">Reference proteome</keyword>
<sequence length="527" mass="57004">MERYIESMVHFASIRHPAAILDDLHGKVLNEAYQISKSTSQTGKQEHKLSKTEGTTPGSLNITQGQTDLSVKPDNVKIKGLQANVSIPKVNLCLLQASVEEGSPSCSSKCVTHVSLVALCFDRIATQFRMNRGIVEETPNAAEHGRPSVMLEKQLNLLSTATPAIGAWLVPIDQLKSSLRKLTMEGTLRVCAVMGCIMTEALEKKSIHIPIRSKYNRVTKRSRYLHENPSCMLCNILHRYLHQADYSVIEEATMNDGVPALVTLKKGLVALARQWMKFIVVTQGFKAIGLMRPNPLAKPKEAQQSPGETILGLDNGAALQSDTSADGAEFEFDAATVSEHTMLLEGACSRPPPKEANSGPVSGVEIMRKLSKSHTHNESALRIKGSHPYQSLSYTSGDTAADSPAHVCRAALPAKDSPRKESLLSNLTGSFRSLHNLLESMPQRSEAPAPTAAAAAAKRGSLTRTGNSLGTDMLTEHPLLSEPSSVSFYNWMSNAVGNRTGAVSQDPANRSQHNSLQTGQAAFVLRG</sequence>
<name>A0A4Z2H5H9_9TELE</name>
<dbReference type="Proteomes" id="UP000314294">
    <property type="component" value="Unassembled WGS sequence"/>
</dbReference>
<evidence type="ECO:0000259" key="2">
    <source>
        <dbReference type="Pfam" id="PF25039"/>
    </source>
</evidence>
<feature type="domain" description="Bridge-like lipid transfer protein family member 1 middle region" evidence="2">
    <location>
        <begin position="150"/>
        <end position="521"/>
    </location>
</feature>
<accession>A0A4Z2H5H9</accession>
<dbReference type="PANTHER" id="PTHR31640:SF1">
    <property type="entry name" value="BRIDGE-LIKE LIPID TRANSFER PROTEIN FAMILY MEMBER 1"/>
    <property type="match status" value="1"/>
</dbReference>
<dbReference type="OrthoDB" id="8848903at2759"/>
<comment type="caution">
    <text evidence="3">The sequence shown here is derived from an EMBL/GenBank/DDBJ whole genome shotgun (WGS) entry which is preliminary data.</text>
</comment>
<organism evidence="3 4">
    <name type="scientific">Liparis tanakae</name>
    <name type="common">Tanaka's snailfish</name>
    <dbReference type="NCBI Taxonomy" id="230148"/>
    <lineage>
        <taxon>Eukaryota</taxon>
        <taxon>Metazoa</taxon>
        <taxon>Chordata</taxon>
        <taxon>Craniata</taxon>
        <taxon>Vertebrata</taxon>
        <taxon>Euteleostomi</taxon>
        <taxon>Actinopterygii</taxon>
        <taxon>Neopterygii</taxon>
        <taxon>Teleostei</taxon>
        <taxon>Neoteleostei</taxon>
        <taxon>Acanthomorphata</taxon>
        <taxon>Eupercaria</taxon>
        <taxon>Perciformes</taxon>
        <taxon>Cottioidei</taxon>
        <taxon>Cottales</taxon>
        <taxon>Liparidae</taxon>
        <taxon>Liparis</taxon>
    </lineage>
</organism>